<dbReference type="Pfam" id="PF01435">
    <property type="entry name" value="Peptidase_M48"/>
    <property type="match status" value="1"/>
</dbReference>
<keyword evidence="2" id="KW-0645">Protease</keyword>
<proteinExistence type="predicted"/>
<reference evidence="9 10" key="1">
    <citation type="submission" date="2019-04" db="EMBL/GenBank/DDBJ databases">
        <title>Genome sequence of Pelagicola litoralis CL-ES2.</title>
        <authorList>
            <person name="Cao J."/>
        </authorList>
    </citation>
    <scope>NUCLEOTIDE SEQUENCE [LARGE SCALE GENOMIC DNA]</scope>
    <source>
        <strain evidence="9 10">CL-ES2</strain>
    </source>
</reference>
<dbReference type="GO" id="GO:0046872">
    <property type="term" value="F:metal ion binding"/>
    <property type="evidence" value="ECO:0007669"/>
    <property type="project" value="UniProtKB-KW"/>
</dbReference>
<organism evidence="9 10">
    <name type="scientific">Shimia litoralis</name>
    <dbReference type="NCBI Taxonomy" id="420403"/>
    <lineage>
        <taxon>Bacteria</taxon>
        <taxon>Pseudomonadati</taxon>
        <taxon>Pseudomonadota</taxon>
        <taxon>Alphaproteobacteria</taxon>
        <taxon>Rhodobacterales</taxon>
        <taxon>Roseobacteraceae</taxon>
    </lineage>
</organism>
<dbReference type="PROSITE" id="PS50005">
    <property type="entry name" value="TPR"/>
    <property type="match status" value="1"/>
</dbReference>
<dbReference type="GO" id="GO:0016020">
    <property type="term" value="C:membrane"/>
    <property type="evidence" value="ECO:0007669"/>
    <property type="project" value="TreeGrafter"/>
</dbReference>
<evidence type="ECO:0000256" key="1">
    <source>
        <dbReference type="ARBA" id="ARBA00001947"/>
    </source>
</evidence>
<dbReference type="InterPro" id="IPR051156">
    <property type="entry name" value="Mito/Outer_Membr_Metalloprot"/>
</dbReference>
<feature type="domain" description="Peptidase M48" evidence="8">
    <location>
        <begin position="50"/>
        <end position="233"/>
    </location>
</feature>
<evidence type="ECO:0000256" key="7">
    <source>
        <dbReference type="PROSITE-ProRule" id="PRU00339"/>
    </source>
</evidence>
<dbReference type="EMBL" id="SULI01000019">
    <property type="protein sequence ID" value="TKZ17980.1"/>
    <property type="molecule type" value="Genomic_DNA"/>
</dbReference>
<dbReference type="AlphaFoldDB" id="A0A4U7MXP5"/>
<dbReference type="SMART" id="SM00028">
    <property type="entry name" value="TPR"/>
    <property type="match status" value="2"/>
</dbReference>
<evidence type="ECO:0000256" key="5">
    <source>
        <dbReference type="ARBA" id="ARBA00022833"/>
    </source>
</evidence>
<dbReference type="InterPro" id="IPR019734">
    <property type="entry name" value="TPR_rpt"/>
</dbReference>
<evidence type="ECO:0000256" key="4">
    <source>
        <dbReference type="ARBA" id="ARBA00022801"/>
    </source>
</evidence>
<dbReference type="GO" id="GO:0051603">
    <property type="term" value="P:proteolysis involved in protein catabolic process"/>
    <property type="evidence" value="ECO:0007669"/>
    <property type="project" value="TreeGrafter"/>
</dbReference>
<evidence type="ECO:0000256" key="2">
    <source>
        <dbReference type="ARBA" id="ARBA00022670"/>
    </source>
</evidence>
<dbReference type="InterPro" id="IPR011990">
    <property type="entry name" value="TPR-like_helical_dom_sf"/>
</dbReference>
<keyword evidence="7" id="KW-0802">TPR repeat</keyword>
<dbReference type="Pfam" id="PF13432">
    <property type="entry name" value="TPR_16"/>
    <property type="match status" value="1"/>
</dbReference>
<protein>
    <submittedName>
        <fullName evidence="9">Tetratricopeptide repeat protein</fullName>
    </submittedName>
</protein>
<evidence type="ECO:0000256" key="3">
    <source>
        <dbReference type="ARBA" id="ARBA00022723"/>
    </source>
</evidence>
<dbReference type="RefSeq" id="WP_138016936.1">
    <property type="nucleotide sequence ID" value="NZ_SULI01000019.1"/>
</dbReference>
<keyword evidence="3" id="KW-0479">Metal-binding</keyword>
<dbReference type="Gene3D" id="3.30.2010.10">
    <property type="entry name" value="Metalloproteases ('zincins'), catalytic domain"/>
    <property type="match status" value="1"/>
</dbReference>
<comment type="cofactor">
    <cofactor evidence="1">
        <name>Zn(2+)</name>
        <dbReference type="ChEBI" id="CHEBI:29105"/>
    </cofactor>
</comment>
<dbReference type="InterPro" id="IPR001915">
    <property type="entry name" value="Peptidase_M48"/>
</dbReference>
<keyword evidence="5" id="KW-0862">Zinc</keyword>
<dbReference type="OrthoDB" id="9814887at2"/>
<keyword evidence="6" id="KW-0482">Metalloprotease</keyword>
<evidence type="ECO:0000259" key="8">
    <source>
        <dbReference type="Pfam" id="PF01435"/>
    </source>
</evidence>
<gene>
    <name evidence="9" type="ORF">FAP39_13565</name>
</gene>
<accession>A0A4U7MXP5</accession>
<evidence type="ECO:0000313" key="10">
    <source>
        <dbReference type="Proteomes" id="UP000306575"/>
    </source>
</evidence>
<dbReference type="Pfam" id="PF14559">
    <property type="entry name" value="TPR_19"/>
    <property type="match status" value="1"/>
</dbReference>
<dbReference type="SUPFAM" id="SSF48452">
    <property type="entry name" value="TPR-like"/>
    <property type="match status" value="1"/>
</dbReference>
<comment type="caution">
    <text evidence="9">The sequence shown here is derived from an EMBL/GenBank/DDBJ whole genome shotgun (WGS) entry which is preliminary data.</text>
</comment>
<evidence type="ECO:0000256" key="6">
    <source>
        <dbReference type="ARBA" id="ARBA00023049"/>
    </source>
</evidence>
<feature type="repeat" description="TPR" evidence="7">
    <location>
        <begin position="314"/>
        <end position="347"/>
    </location>
</feature>
<sequence length="451" mass="49405">MIFHRETAAPSIHSLRLILGLMLGLMLMLSALPARAISLIRDPDIEYALARVADPILSAAGLGSNVRILVVNDQSLNAFVIDNQHIFIHLGMLMRMDTPEMLQAIIAHEAAHITNGHIARRITNMGNVQSAAGLGMALALAAAAATGNAEVGAGLAIGANSAAQRRFLAHSRAEETSADHSGARYMTRAGIDPSGAVSVHELFRGQEMLNISRQDPYMRSHPLTRDRIRAMQTYVDTHTGTFDKQTDAEYWFARARGKASAFMRSSSWTLRRANSSPTRDIALMREAVAYHKLPDHASARAKIDQALAERPDDPFYYELKGQILLESRRFSDAVEAYKRATELAPGNALCMASYGRALLVSGNPEEALPILEAARSRDFRDLRLLRDLGAAYAHTGQNGMASLATAERYAFQGRLKDAEIHARRASHLLPTGSGPWRRAEDVLRAAKRAQK</sequence>
<name>A0A4U7MXP5_9RHOB</name>
<dbReference type="PANTHER" id="PTHR22726:SF1">
    <property type="entry name" value="METALLOENDOPEPTIDASE OMA1, MITOCHONDRIAL"/>
    <property type="match status" value="1"/>
</dbReference>
<keyword evidence="4" id="KW-0378">Hydrolase</keyword>
<dbReference type="Proteomes" id="UP000306575">
    <property type="component" value="Unassembled WGS sequence"/>
</dbReference>
<dbReference type="GO" id="GO:0004222">
    <property type="term" value="F:metalloendopeptidase activity"/>
    <property type="evidence" value="ECO:0007669"/>
    <property type="project" value="InterPro"/>
</dbReference>
<keyword evidence="10" id="KW-1185">Reference proteome</keyword>
<evidence type="ECO:0000313" key="9">
    <source>
        <dbReference type="EMBL" id="TKZ17980.1"/>
    </source>
</evidence>
<dbReference type="CDD" id="cd07324">
    <property type="entry name" value="M48C_Oma1-like"/>
    <property type="match status" value="1"/>
</dbReference>
<dbReference type="PANTHER" id="PTHR22726">
    <property type="entry name" value="METALLOENDOPEPTIDASE OMA1"/>
    <property type="match status" value="1"/>
</dbReference>
<dbReference type="Gene3D" id="1.25.40.10">
    <property type="entry name" value="Tetratricopeptide repeat domain"/>
    <property type="match status" value="1"/>
</dbReference>